<comment type="caution">
    <text evidence="2">The sequence shown here is derived from an EMBL/GenBank/DDBJ whole genome shotgun (WGS) entry which is preliminary data.</text>
</comment>
<dbReference type="Proteomes" id="UP001209878">
    <property type="component" value="Unassembled WGS sequence"/>
</dbReference>
<keyword evidence="3" id="KW-1185">Reference proteome</keyword>
<sequence>MSRSSSQEPRILSQMCMEAILDDVAVLQTAVEQLPSRLHAMLFTAAITAPPDLQAETSTRTSCCTKQEGGRLSLVEMIVEGFLGLKASSPLRTIDFSDIVAPAIFQLPLLALPRNEMFSDAVLDRVEKTYKKYVTNFDGTFDSILSWKLDQLYHSPIKCDLKTTGPIDVYTDCRVDIAELLSMDDVILGLAVQDMGPFNIKICKLDVNNYHQREANSFRWLISNVDQQALRNLAIFGKRKSVGLLFWDLYDDLKQLRHLEVFSLATSGPKMNSLSEDDPAPSAILSRTVDVLAGWEWLQEVYLSHIILTGQLSHWLGALKLPLSKLSLYNTGLDADDMTYLSECRHLATITELAIQHNNLRGLGHELSALVSRARALRQLHLKETQLMLHEKTAVMSALTSPHVRVVIMHEDEDMISTSGYETLVQLACTVESLREFYVFPFNYRPFEIFYRHAVQEATQEILAAHDRTNLQLYY</sequence>
<dbReference type="PANTHER" id="PTHR14224">
    <property type="entry name" value="SIMILAR TO PREFERENTIALLY EXPRESSED ANTIGEN IN MELANOMA-LIKE 3"/>
    <property type="match status" value="1"/>
</dbReference>
<dbReference type="InterPro" id="IPR050694">
    <property type="entry name" value="LRRC14/PRAME"/>
</dbReference>
<evidence type="ECO:0000313" key="3">
    <source>
        <dbReference type="Proteomes" id="UP001209878"/>
    </source>
</evidence>
<organism evidence="2 3">
    <name type="scientific">Ridgeia piscesae</name>
    <name type="common">Tubeworm</name>
    <dbReference type="NCBI Taxonomy" id="27915"/>
    <lineage>
        <taxon>Eukaryota</taxon>
        <taxon>Metazoa</taxon>
        <taxon>Spiralia</taxon>
        <taxon>Lophotrochozoa</taxon>
        <taxon>Annelida</taxon>
        <taxon>Polychaeta</taxon>
        <taxon>Sedentaria</taxon>
        <taxon>Canalipalpata</taxon>
        <taxon>Sabellida</taxon>
        <taxon>Siboglinidae</taxon>
        <taxon>Ridgeia</taxon>
    </lineage>
</organism>
<dbReference type="EMBL" id="JAODUO010000230">
    <property type="protein sequence ID" value="KAK2185547.1"/>
    <property type="molecule type" value="Genomic_DNA"/>
</dbReference>
<dbReference type="Gene3D" id="3.80.10.10">
    <property type="entry name" value="Ribonuclease Inhibitor"/>
    <property type="match status" value="1"/>
</dbReference>
<dbReference type="AlphaFoldDB" id="A0AAD9NZW9"/>
<accession>A0AAD9NZW9</accession>
<keyword evidence="1" id="KW-0677">Repeat</keyword>
<dbReference type="GO" id="GO:0005737">
    <property type="term" value="C:cytoplasm"/>
    <property type="evidence" value="ECO:0007669"/>
    <property type="project" value="TreeGrafter"/>
</dbReference>
<proteinExistence type="predicted"/>
<dbReference type="InterPro" id="IPR032675">
    <property type="entry name" value="LRR_dom_sf"/>
</dbReference>
<reference evidence="2" key="1">
    <citation type="journal article" date="2023" name="Mol. Biol. Evol.">
        <title>Third-Generation Sequencing Reveals the Adaptive Role of the Epigenome in Three Deep-Sea Polychaetes.</title>
        <authorList>
            <person name="Perez M."/>
            <person name="Aroh O."/>
            <person name="Sun Y."/>
            <person name="Lan Y."/>
            <person name="Juniper S.K."/>
            <person name="Young C.R."/>
            <person name="Angers B."/>
            <person name="Qian P.Y."/>
        </authorList>
    </citation>
    <scope>NUCLEOTIDE SEQUENCE</scope>
    <source>
        <strain evidence="2">R07B-5</strain>
    </source>
</reference>
<evidence type="ECO:0000256" key="1">
    <source>
        <dbReference type="ARBA" id="ARBA00022737"/>
    </source>
</evidence>
<evidence type="ECO:0000313" key="2">
    <source>
        <dbReference type="EMBL" id="KAK2185547.1"/>
    </source>
</evidence>
<name>A0AAD9NZW9_RIDPI</name>
<dbReference type="SUPFAM" id="SSF52047">
    <property type="entry name" value="RNI-like"/>
    <property type="match status" value="1"/>
</dbReference>
<protein>
    <submittedName>
        <fullName evidence="2">Uncharacterized protein</fullName>
    </submittedName>
</protein>
<dbReference type="PANTHER" id="PTHR14224:SF42">
    <property type="entry name" value="LEUCINE-RICH REPEAT-CONTAINING PROTEIN 75A"/>
    <property type="match status" value="1"/>
</dbReference>
<gene>
    <name evidence="2" type="ORF">NP493_228g00062</name>
</gene>